<keyword evidence="14" id="KW-0328">Glycosyltransferase</keyword>
<evidence type="ECO:0000256" key="11">
    <source>
        <dbReference type="ARBA" id="ARBA00023157"/>
    </source>
</evidence>
<evidence type="ECO:0000256" key="14">
    <source>
        <dbReference type="RuleBase" id="RU361242"/>
    </source>
</evidence>
<evidence type="ECO:0000256" key="4">
    <source>
        <dbReference type="ARBA" id="ARBA00005680"/>
    </source>
</evidence>
<dbReference type="InterPro" id="IPR000772">
    <property type="entry name" value="Ricin_B_lectin"/>
</dbReference>
<evidence type="ECO:0000256" key="5">
    <source>
        <dbReference type="ARBA" id="ARBA00022692"/>
    </source>
</evidence>
<keyword evidence="8 14" id="KW-1133">Transmembrane helix</keyword>
<keyword evidence="5 14" id="KW-0812">Transmembrane</keyword>
<dbReference type="Gene3D" id="3.90.550.10">
    <property type="entry name" value="Spore Coat Polysaccharide Biosynthesis Protein SpsA, Chain A"/>
    <property type="match status" value="1"/>
</dbReference>
<dbReference type="SUPFAM" id="SSF50370">
    <property type="entry name" value="Ricin B-like lectins"/>
    <property type="match status" value="1"/>
</dbReference>
<dbReference type="Pfam" id="PF00652">
    <property type="entry name" value="Ricin_B_lectin"/>
    <property type="match status" value="1"/>
</dbReference>
<keyword evidence="7" id="KW-0735">Signal-anchor</keyword>
<comment type="pathway">
    <text evidence="3 14">Protein modification; protein glycosylation.</text>
</comment>
<keyword evidence="11 14" id="KW-1015">Disulfide bond</keyword>
<comment type="caution">
    <text evidence="16">The sequence shown here is derived from an EMBL/GenBank/DDBJ whole genome shotgun (WGS) entry which is preliminary data.</text>
</comment>
<dbReference type="InterPro" id="IPR001173">
    <property type="entry name" value="Glyco_trans_2-like"/>
</dbReference>
<evidence type="ECO:0000256" key="6">
    <source>
        <dbReference type="ARBA" id="ARBA00022734"/>
    </source>
</evidence>
<keyword evidence="12" id="KW-0325">Glycoprotein</keyword>
<evidence type="ECO:0000256" key="1">
    <source>
        <dbReference type="ARBA" id="ARBA00001936"/>
    </source>
</evidence>
<evidence type="ECO:0000259" key="15">
    <source>
        <dbReference type="SMART" id="SM00458"/>
    </source>
</evidence>
<dbReference type="PROSITE" id="PS50231">
    <property type="entry name" value="RICIN_B_LECTIN"/>
    <property type="match status" value="1"/>
</dbReference>
<evidence type="ECO:0000256" key="13">
    <source>
        <dbReference type="ARBA" id="ARBA00023211"/>
    </source>
</evidence>
<evidence type="ECO:0000313" key="17">
    <source>
        <dbReference type="Proteomes" id="UP001303046"/>
    </source>
</evidence>
<dbReference type="CDD" id="cd02510">
    <property type="entry name" value="pp-GalNAc-T"/>
    <property type="match status" value="1"/>
</dbReference>
<dbReference type="EMBL" id="JAVFWL010000003">
    <property type="protein sequence ID" value="KAK6740902.1"/>
    <property type="molecule type" value="Genomic_DNA"/>
</dbReference>
<dbReference type="InterPro" id="IPR029044">
    <property type="entry name" value="Nucleotide-diphossugar_trans"/>
</dbReference>
<dbReference type="Proteomes" id="UP001303046">
    <property type="component" value="Unassembled WGS sequence"/>
</dbReference>
<proteinExistence type="inferred from homology"/>
<comment type="similarity">
    <text evidence="4 14">Belongs to the glycosyltransferase 2 family. GalNAc-T subfamily.</text>
</comment>
<reference evidence="16 17" key="1">
    <citation type="submission" date="2023-08" db="EMBL/GenBank/DDBJ databases">
        <title>A Necator americanus chromosomal reference genome.</title>
        <authorList>
            <person name="Ilik V."/>
            <person name="Petrzelkova K.J."/>
            <person name="Pardy F."/>
            <person name="Fuh T."/>
            <person name="Niatou-Singa F.S."/>
            <person name="Gouil Q."/>
            <person name="Baker L."/>
            <person name="Ritchie M.E."/>
            <person name="Jex A.R."/>
            <person name="Gazzola D."/>
            <person name="Li H."/>
            <person name="Toshio Fujiwara R."/>
            <person name="Zhan B."/>
            <person name="Aroian R.V."/>
            <person name="Pafco B."/>
            <person name="Schwarz E.M."/>
        </authorList>
    </citation>
    <scope>NUCLEOTIDE SEQUENCE [LARGE SCALE GENOMIC DNA]</scope>
    <source>
        <strain evidence="16 17">Aroian</strain>
        <tissue evidence="16">Whole animal</tissue>
    </source>
</reference>
<dbReference type="SUPFAM" id="SSF53448">
    <property type="entry name" value="Nucleotide-diphospho-sugar transferases"/>
    <property type="match status" value="1"/>
</dbReference>
<protein>
    <recommendedName>
        <fullName evidence="14">Polypeptide N-acetylgalactosaminyltransferase</fullName>
        <ecNumber evidence="14">2.4.1.-</ecNumber>
    </recommendedName>
    <alternativeName>
        <fullName evidence="14">Protein-UDP acetylgalactosaminyltransferase</fullName>
    </alternativeName>
</protein>
<evidence type="ECO:0000256" key="8">
    <source>
        <dbReference type="ARBA" id="ARBA00022989"/>
    </source>
</evidence>
<name>A0ABR1CRC7_NECAM</name>
<evidence type="ECO:0000256" key="2">
    <source>
        <dbReference type="ARBA" id="ARBA00004323"/>
    </source>
</evidence>
<evidence type="ECO:0000256" key="12">
    <source>
        <dbReference type="ARBA" id="ARBA00023180"/>
    </source>
</evidence>
<feature type="domain" description="Ricin B lectin" evidence="15">
    <location>
        <begin position="468"/>
        <end position="607"/>
    </location>
</feature>
<evidence type="ECO:0000256" key="7">
    <source>
        <dbReference type="ARBA" id="ARBA00022968"/>
    </source>
</evidence>
<comment type="cofactor">
    <cofactor evidence="1 14">
        <name>Mn(2+)</name>
        <dbReference type="ChEBI" id="CHEBI:29035"/>
    </cofactor>
</comment>
<dbReference type="Gene3D" id="2.80.10.50">
    <property type="match status" value="1"/>
</dbReference>
<dbReference type="PANTHER" id="PTHR11675">
    <property type="entry name" value="N-ACETYLGALACTOSAMINYLTRANSFERASE"/>
    <property type="match status" value="1"/>
</dbReference>
<feature type="transmembrane region" description="Helical" evidence="14">
    <location>
        <begin position="14"/>
        <end position="38"/>
    </location>
</feature>
<keyword evidence="13 14" id="KW-0464">Manganese</keyword>
<dbReference type="Pfam" id="PF00535">
    <property type="entry name" value="Glycos_transf_2"/>
    <property type="match status" value="1"/>
</dbReference>
<sequence length="616" mass="71461">MLPMYKNRRKLRKFLHYLLFLLTFLLIWCTLTIIILYIQDAVIEPSPPVAEHRNSRAVQVVVGHYNGNLPQEKLRNLTSEEINANNYNPIHGWGEGGKAVRLTKEEEILSDETFSINQFSIFVSDRIALNRTLGDYRKPSCRTKKYRNVTELPSTSVIIVYHNEAYSTLLRTVQSVIDRSPRILLEEVILVDDFSNRTFLKYPVLDEAVRTYSVPVKIIRTKDRVGLIRARLMGAQEATGDVLTFLDSHCECTEGWLEPMLDRIKENRKAVVCPVIDVINDRTFQYQKGLDMFRGGFNWNLQFRWYALPTEMAKKRLQDPSSPIASPTMAGGLFSIDRHYFEELGTYDHGMDIWGGENLEISFRIWQCGGRVEILPCSHVGHIFRHVSPHDVPGKSTGKVLDGNMIRVAEVWMDEWKYLFYKLAPQTAKLRTLVDMSERMELRRRLQCKSFKWYLANVFTDHHMPMDGDFFGRISVGKTKPYCIVNRPGEPGTKKNRLNMSPCTLGSDHWQFWIYTAEGRLKSDEHMCLSANQVIHTNGEWAVQLKECAGYENEGWDYNRRRKTFKHRKSGMCLTQGVLELEKQDNLSPPTLSYCSRGVQEQMWSLKSVEWKPEHL</sequence>
<keyword evidence="17" id="KW-1185">Reference proteome</keyword>
<evidence type="ECO:0000313" key="16">
    <source>
        <dbReference type="EMBL" id="KAK6740902.1"/>
    </source>
</evidence>
<dbReference type="PANTHER" id="PTHR11675:SF118">
    <property type="entry name" value="POLYPEPTIDE N-ACETYLGALACTOSAMINYLTRANSFERASE 3"/>
    <property type="match status" value="1"/>
</dbReference>
<keyword evidence="9 14" id="KW-0333">Golgi apparatus</keyword>
<evidence type="ECO:0000256" key="3">
    <source>
        <dbReference type="ARBA" id="ARBA00004922"/>
    </source>
</evidence>
<keyword evidence="10 14" id="KW-0472">Membrane</keyword>
<evidence type="ECO:0000256" key="10">
    <source>
        <dbReference type="ARBA" id="ARBA00023136"/>
    </source>
</evidence>
<evidence type="ECO:0000256" key="9">
    <source>
        <dbReference type="ARBA" id="ARBA00023034"/>
    </source>
</evidence>
<dbReference type="EC" id="2.4.1.-" evidence="14"/>
<gene>
    <name evidence="16" type="primary">Necator_chrIII.g9777</name>
    <name evidence="16" type="ORF">RB195_009012</name>
</gene>
<keyword evidence="6 14" id="KW-0430">Lectin</keyword>
<keyword evidence="14" id="KW-0808">Transferase</keyword>
<comment type="subcellular location">
    <subcellularLocation>
        <location evidence="2 14">Golgi apparatus membrane</location>
        <topology evidence="2 14">Single-pass type II membrane protein</topology>
    </subcellularLocation>
</comment>
<organism evidence="16 17">
    <name type="scientific">Necator americanus</name>
    <name type="common">Human hookworm</name>
    <dbReference type="NCBI Taxonomy" id="51031"/>
    <lineage>
        <taxon>Eukaryota</taxon>
        <taxon>Metazoa</taxon>
        <taxon>Ecdysozoa</taxon>
        <taxon>Nematoda</taxon>
        <taxon>Chromadorea</taxon>
        <taxon>Rhabditida</taxon>
        <taxon>Rhabditina</taxon>
        <taxon>Rhabditomorpha</taxon>
        <taxon>Strongyloidea</taxon>
        <taxon>Ancylostomatidae</taxon>
        <taxon>Bunostominae</taxon>
        <taxon>Necator</taxon>
    </lineage>
</organism>
<dbReference type="InterPro" id="IPR035992">
    <property type="entry name" value="Ricin_B-like_lectins"/>
</dbReference>
<dbReference type="SMART" id="SM00458">
    <property type="entry name" value="RICIN"/>
    <property type="match status" value="1"/>
</dbReference>
<dbReference type="InterPro" id="IPR045885">
    <property type="entry name" value="GalNAc-T"/>
</dbReference>
<accession>A0ABR1CRC7</accession>